<dbReference type="EMBL" id="PXYV01000002">
    <property type="protein sequence ID" value="PSR23956.1"/>
    <property type="molecule type" value="Genomic_DNA"/>
</dbReference>
<dbReference type="InterPro" id="IPR008930">
    <property type="entry name" value="Terpenoid_cyclase/PrenylTrfase"/>
</dbReference>
<dbReference type="SUPFAM" id="SSF48239">
    <property type="entry name" value="Terpenoid cyclases/Protein prenyltransferases"/>
    <property type="match status" value="1"/>
</dbReference>
<accession>A0A2T2WNZ6</accession>
<proteinExistence type="predicted"/>
<dbReference type="Proteomes" id="UP000241848">
    <property type="component" value="Unassembled WGS sequence"/>
</dbReference>
<dbReference type="AlphaFoldDB" id="A0A2T2WNZ6"/>
<comment type="caution">
    <text evidence="1">The sequence shown here is derived from an EMBL/GenBank/DDBJ whole genome shotgun (WGS) entry which is preliminary data.</text>
</comment>
<reference evidence="1 2" key="1">
    <citation type="journal article" date="2014" name="BMC Genomics">
        <title>Comparison of environmental and isolate Sulfobacillus genomes reveals diverse carbon, sulfur, nitrogen, and hydrogen metabolisms.</title>
        <authorList>
            <person name="Justice N.B."/>
            <person name="Norman A."/>
            <person name="Brown C.T."/>
            <person name="Singh A."/>
            <person name="Thomas B.C."/>
            <person name="Banfield J.F."/>
        </authorList>
    </citation>
    <scope>NUCLEOTIDE SEQUENCE [LARGE SCALE GENOMIC DNA]</scope>
    <source>
        <strain evidence="1">AMDSBA3</strain>
    </source>
</reference>
<evidence type="ECO:0000313" key="2">
    <source>
        <dbReference type="Proteomes" id="UP000241848"/>
    </source>
</evidence>
<evidence type="ECO:0000313" key="1">
    <source>
        <dbReference type="EMBL" id="PSR23956.1"/>
    </source>
</evidence>
<gene>
    <name evidence="1" type="ORF">C7B45_01335</name>
</gene>
<protein>
    <submittedName>
        <fullName evidence="1">Uncharacterized protein</fullName>
    </submittedName>
</protein>
<organism evidence="1 2">
    <name type="scientific">Sulfobacillus acidophilus</name>
    <dbReference type="NCBI Taxonomy" id="53633"/>
    <lineage>
        <taxon>Bacteria</taxon>
        <taxon>Bacillati</taxon>
        <taxon>Bacillota</taxon>
        <taxon>Clostridia</taxon>
        <taxon>Eubacteriales</taxon>
        <taxon>Clostridiales Family XVII. Incertae Sedis</taxon>
        <taxon>Sulfobacillus</taxon>
    </lineage>
</organism>
<name>A0A2T2WNZ6_9FIRM</name>
<sequence length="424" mass="47523">MNNWTDAVHQALARVDGWLDSMWTNQGYTGPIAHWWESNFLYTGPLYDWRYEGIIDGYRLLFRKTGCLSYLYKAIRAADVVIAAQLSDGRYRNSSFQFGPVAGGTPHEAAIDAALFRLAEDLRTIDHKRAARYERAGLMNIREYWVRTLWTGSGFADQPTNPVLVANKHGTLLEALCAGGLVDGCWSQYIDTCVQVIFVCQVPHGPQAGGTIHRGIGPSRLAIPIYTARAMNGLVSLYERDPRPELKEAVLRSLPFFARTVGDHGVIWGIYGDGRRARSPEMIAGSGDVLRLLWRVRDWDSSANALLEGHLDKILRQQQPGGGFPTAAGFAVKGRDLSPHCDDVRDVVPVVGWVDKMFRALVLLSDAGPTRHKPIAPQPYRRVVGWRGHPVTWEETPTDIRILRKNQVVYHWPKGQWAPTIYAL</sequence>